<feature type="transmembrane region" description="Helical" evidence="2">
    <location>
        <begin position="598"/>
        <end position="615"/>
    </location>
</feature>
<dbReference type="AlphaFoldDB" id="A0A4S3TM97"/>
<proteinExistence type="predicted"/>
<feature type="compositionally biased region" description="Low complexity" evidence="1">
    <location>
        <begin position="621"/>
        <end position="641"/>
    </location>
</feature>
<evidence type="ECO:0000313" key="5">
    <source>
        <dbReference type="Proteomes" id="UP000318864"/>
    </source>
</evidence>
<sequence length="790" mass="80625">MSDDAAVEASSAGIDYRQVSLVAVAALAVVLAAFVAPAVVGTDESDGPSNTVDTPGDGEGDAGEGTEPTFDWFDLLEWLGWTETPTEDSIDGETACTIQLDAGPTPGDDVTATIHHEREPVTDARVWFNDRGVGVTDERGQVTGEVPYESDLEVRVATGEGGECRAATETLDGFESAGLTAPGSVGSIQTAVRSIDASIATTESSLEHSRRHRVTGQHRSLAAQLSTVQSDDATNATAAYEVDGEVSIVVDGAPDPGSAIDLEAHIDGVPMAAADVSVDGDRVAETDRDGEASVTVPDDGTEELELAVSRGEFDGTTTLEVRLLEATLRADAIAPIPGSDGTVVAELADDGADDATVTVDGDYRGTTDDDGTAPITLPLDPTAPITVGTGDQTARTTLVGAYGGPVTAISMLVFVTAGVAYRTHGRRGPTIVLGVATAVLAALIAEAFYGAAGGLLVLGVGTVGALALAAARSSRELDPRAGVTERPSVRGVFGRTVEWLLGHTLVVVGVLEAVVDRAWAAGGGLAAWLRSLPRSVSGLARRLAGWLGVLPRRTLAGCRRGLGALTGHSSRLLVGLGGLVGAVSLVGVGYALGGPAGGLLTAGVLVVGVVGVLAARSAEETSVADTSTTTAPSDSASTLDSSDGDDFSSVRSVWRFVASTVAPREWRTSAPAEIERRAIEAGVPPVPMAELTTLFRELEYGDREPSREAREQAMDAYARVADALEAGPPTEQRATAAMDSASAPGASAAAGEPTGTGEASLPDERSATGETVPPDESSADDETVSEVDRS</sequence>
<dbReference type="Pfam" id="PF13559">
    <property type="entry name" value="DUF4129"/>
    <property type="match status" value="1"/>
</dbReference>
<keyword evidence="2" id="KW-1133">Transmembrane helix</keyword>
<protein>
    <recommendedName>
        <fullName evidence="3">Protein-glutamine gamma-glutamyltransferase-like C-terminal domain-containing protein</fullName>
    </recommendedName>
</protein>
<keyword evidence="2" id="KW-0812">Transmembrane</keyword>
<dbReference type="InterPro" id="IPR025403">
    <property type="entry name" value="TgpA-like_C"/>
</dbReference>
<dbReference type="Proteomes" id="UP000318864">
    <property type="component" value="Unassembled WGS sequence"/>
</dbReference>
<dbReference type="OrthoDB" id="206550at2157"/>
<evidence type="ECO:0000259" key="3">
    <source>
        <dbReference type="Pfam" id="PF13559"/>
    </source>
</evidence>
<evidence type="ECO:0000256" key="2">
    <source>
        <dbReference type="SAM" id="Phobius"/>
    </source>
</evidence>
<dbReference type="RefSeq" id="WP_141464354.1">
    <property type="nucleotide sequence ID" value="NZ_RBZW01000021.1"/>
</dbReference>
<feature type="domain" description="Protein-glutamine gamma-glutamyltransferase-like C-terminal" evidence="3">
    <location>
        <begin position="653"/>
        <end position="717"/>
    </location>
</feature>
<feature type="region of interest" description="Disordered" evidence="1">
    <location>
        <begin position="729"/>
        <end position="790"/>
    </location>
</feature>
<accession>A0A4S3TM97</accession>
<evidence type="ECO:0000256" key="1">
    <source>
        <dbReference type="SAM" id="MobiDB-lite"/>
    </source>
</evidence>
<evidence type="ECO:0000313" key="4">
    <source>
        <dbReference type="EMBL" id="THE65312.1"/>
    </source>
</evidence>
<organism evidence="4 5">
    <name type="scientific">Salinadaptatus halalkaliphilus</name>
    <dbReference type="NCBI Taxonomy" id="2419781"/>
    <lineage>
        <taxon>Archaea</taxon>
        <taxon>Methanobacteriati</taxon>
        <taxon>Methanobacteriota</taxon>
        <taxon>Stenosarchaea group</taxon>
        <taxon>Halobacteria</taxon>
        <taxon>Halobacteriales</taxon>
        <taxon>Natrialbaceae</taxon>
        <taxon>Salinadaptatus</taxon>
    </lineage>
</organism>
<feature type="transmembrane region" description="Helical" evidence="2">
    <location>
        <begin position="402"/>
        <end position="421"/>
    </location>
</feature>
<comment type="caution">
    <text evidence="4">The sequence shown here is derived from an EMBL/GenBank/DDBJ whole genome shotgun (WGS) entry which is preliminary data.</text>
</comment>
<feature type="region of interest" description="Disordered" evidence="1">
    <location>
        <begin position="41"/>
        <end position="68"/>
    </location>
</feature>
<feature type="region of interest" description="Disordered" evidence="1">
    <location>
        <begin position="621"/>
        <end position="647"/>
    </location>
</feature>
<gene>
    <name evidence="4" type="ORF">D8Y22_08975</name>
</gene>
<keyword evidence="2" id="KW-0472">Membrane</keyword>
<feature type="transmembrane region" description="Helical" evidence="2">
    <location>
        <begin position="572"/>
        <end position="592"/>
    </location>
</feature>
<dbReference type="EMBL" id="RBZW01000021">
    <property type="protein sequence ID" value="THE65312.1"/>
    <property type="molecule type" value="Genomic_DNA"/>
</dbReference>
<feature type="transmembrane region" description="Helical" evidence="2">
    <location>
        <begin position="428"/>
        <end position="445"/>
    </location>
</feature>
<feature type="transmembrane region" description="Helical" evidence="2">
    <location>
        <begin position="21"/>
        <end position="40"/>
    </location>
</feature>
<feature type="compositionally biased region" description="Low complexity" evidence="1">
    <location>
        <begin position="734"/>
        <end position="760"/>
    </location>
</feature>
<feature type="compositionally biased region" description="Acidic residues" evidence="1">
    <location>
        <begin position="777"/>
        <end position="790"/>
    </location>
</feature>
<feature type="transmembrane region" description="Helical" evidence="2">
    <location>
        <begin position="451"/>
        <end position="471"/>
    </location>
</feature>
<reference evidence="4 5" key="1">
    <citation type="submission" date="2018-10" db="EMBL/GenBank/DDBJ databases">
        <title>Natronolimnobius sp. XQ-INN 246 isolated from Inner Mongolia Autonomous Region of China.</title>
        <authorList>
            <person name="Xue Q."/>
        </authorList>
    </citation>
    <scope>NUCLEOTIDE SEQUENCE [LARGE SCALE GENOMIC DNA]</scope>
    <source>
        <strain evidence="4 5">XQ-INN 246</strain>
    </source>
</reference>
<keyword evidence="5" id="KW-1185">Reference proteome</keyword>
<name>A0A4S3TM97_9EURY</name>